<dbReference type="InterPro" id="IPR033911">
    <property type="entry name" value="MetRS_core"/>
</dbReference>
<dbReference type="InterPro" id="IPR029038">
    <property type="entry name" value="MetRS_Zn"/>
</dbReference>
<evidence type="ECO:0000256" key="9">
    <source>
        <dbReference type="ARBA" id="ARBA00030904"/>
    </source>
</evidence>
<dbReference type="AlphaFoldDB" id="A0A381U2H1"/>
<keyword evidence="7" id="KW-0648">Protein biosynthesis</keyword>
<comment type="catalytic activity">
    <reaction evidence="10">
        <text>tRNA(Met) + L-methionine + ATP = L-methionyl-tRNA(Met) + AMP + diphosphate</text>
        <dbReference type="Rhea" id="RHEA:13481"/>
        <dbReference type="Rhea" id="RHEA-COMP:9667"/>
        <dbReference type="Rhea" id="RHEA-COMP:9698"/>
        <dbReference type="ChEBI" id="CHEBI:30616"/>
        <dbReference type="ChEBI" id="CHEBI:33019"/>
        <dbReference type="ChEBI" id="CHEBI:57844"/>
        <dbReference type="ChEBI" id="CHEBI:78442"/>
        <dbReference type="ChEBI" id="CHEBI:78530"/>
        <dbReference type="ChEBI" id="CHEBI:456215"/>
        <dbReference type="EC" id="6.1.1.10"/>
    </reaction>
</comment>
<comment type="subcellular location">
    <subcellularLocation>
        <location evidence="1">Cytoplasm</location>
    </subcellularLocation>
</comment>
<dbReference type="CDD" id="cd07957">
    <property type="entry name" value="Anticodon_Ia_Met"/>
    <property type="match status" value="1"/>
</dbReference>
<dbReference type="Pfam" id="PF19303">
    <property type="entry name" value="Anticodon_3"/>
    <property type="match status" value="1"/>
</dbReference>
<sequence length="565" mass="65551">MSGKNKRFTVTAALPYANGPIHIGHLAGVYIPADIFSRYQRLINNDVAFICGSDEHGVAISLQARKESITPKELIDRYDKLIRDSFEKFGISFDNYSRTSREIHHKNSIELFNVLNEKDLFSSKTTKQYYDKEAKQFLADRYIIGVCPICDAADAYGDQCENCGSTLSTDELKNPKSTISNSKPILKDTKHWYINLNEFEDFIKDWITKEHKDDWKPNVTGQVKSWLKNGLKPRAVTRDLDWGIPIDVEGVEGKVLYVWFEAPIGYISSTKEWAEKNKKDWSKYWKDENTKLVHFIGKDNIVFHCIIFPIILKMLGDYILPFNVPANEFLNLEGNKISTSKNWAVWLHEYLEDFPNMQDVLRYVLTVNAPETKDNDFTWKEFQMRNNSELVAIYGNFVNRVLILIIKYYSGIVPNPDSLDNSNKKIIEQVKVFPKSIGKSLDEFKFREAIKSLMNLARIGNKYLADSEPWKLQKSNPEKVKEILYVGYIIICYLTILSEPFLPNTAKKLKSQLNLGEIKNWNDLDSLNTKIDFSSNIEYKEVLFRKIEDDEILRQIEKLKKMSNQ</sequence>
<dbReference type="PANTHER" id="PTHR45765:SF1">
    <property type="entry name" value="METHIONINE--TRNA LIGASE, CYTOPLASMIC"/>
    <property type="match status" value="1"/>
</dbReference>
<accession>A0A381U2H1</accession>
<dbReference type="Gene3D" id="1.10.730.10">
    <property type="entry name" value="Isoleucyl-tRNA Synthetase, Domain 1"/>
    <property type="match status" value="1"/>
</dbReference>
<dbReference type="CDD" id="cd00814">
    <property type="entry name" value="MetRS_core"/>
    <property type="match status" value="1"/>
</dbReference>
<keyword evidence="6" id="KW-0067">ATP-binding</keyword>
<evidence type="ECO:0000256" key="2">
    <source>
        <dbReference type="ARBA" id="ARBA00012838"/>
    </source>
</evidence>
<dbReference type="GO" id="GO:0005524">
    <property type="term" value="F:ATP binding"/>
    <property type="evidence" value="ECO:0007669"/>
    <property type="project" value="UniProtKB-KW"/>
</dbReference>
<dbReference type="HAMAP" id="MF_00098">
    <property type="entry name" value="Met_tRNA_synth_type1"/>
    <property type="match status" value="1"/>
</dbReference>
<feature type="domain" description="Methionyl/Leucyl tRNA synthetase" evidence="11">
    <location>
        <begin position="9"/>
        <end position="402"/>
    </location>
</feature>
<dbReference type="EMBL" id="UINC01005589">
    <property type="protein sequence ID" value="SVA22274.1"/>
    <property type="molecule type" value="Genomic_DNA"/>
</dbReference>
<name>A0A381U2H1_9ZZZZ</name>
<proteinExistence type="inferred from homology"/>
<keyword evidence="8" id="KW-0030">Aminoacyl-tRNA synthetase</keyword>
<dbReference type="EC" id="6.1.1.10" evidence="2"/>
<dbReference type="Pfam" id="PF09334">
    <property type="entry name" value="tRNA-synt_1g"/>
    <property type="match status" value="1"/>
</dbReference>
<dbReference type="InterPro" id="IPR001412">
    <property type="entry name" value="aa-tRNA-synth_I_CS"/>
</dbReference>
<feature type="domain" description="Methionyl-tRNA synthetase anticodon-binding" evidence="12">
    <location>
        <begin position="413"/>
        <end position="553"/>
    </location>
</feature>
<dbReference type="SUPFAM" id="SSF47323">
    <property type="entry name" value="Anticodon-binding domain of a subclass of class I aminoacyl-tRNA synthetases"/>
    <property type="match status" value="1"/>
</dbReference>
<dbReference type="FunFam" id="2.20.28.20:FF:000001">
    <property type="entry name" value="Methionine--tRNA ligase"/>
    <property type="match status" value="1"/>
</dbReference>
<reference evidence="13" key="1">
    <citation type="submission" date="2018-05" db="EMBL/GenBank/DDBJ databases">
        <authorList>
            <person name="Lanie J.A."/>
            <person name="Ng W.-L."/>
            <person name="Kazmierczak K.M."/>
            <person name="Andrzejewski T.M."/>
            <person name="Davidsen T.M."/>
            <person name="Wayne K.J."/>
            <person name="Tettelin H."/>
            <person name="Glass J.I."/>
            <person name="Rusch D."/>
            <person name="Podicherti R."/>
            <person name="Tsui H.-C.T."/>
            <person name="Winkler M.E."/>
        </authorList>
    </citation>
    <scope>NUCLEOTIDE SEQUENCE</scope>
</reference>
<dbReference type="PANTHER" id="PTHR45765">
    <property type="entry name" value="METHIONINE--TRNA LIGASE"/>
    <property type="match status" value="1"/>
</dbReference>
<dbReference type="GO" id="GO:0004825">
    <property type="term" value="F:methionine-tRNA ligase activity"/>
    <property type="evidence" value="ECO:0007669"/>
    <property type="project" value="UniProtKB-EC"/>
</dbReference>
<dbReference type="Gene3D" id="2.20.28.20">
    <property type="entry name" value="Methionyl-tRNA synthetase, Zn-domain"/>
    <property type="match status" value="1"/>
</dbReference>
<evidence type="ECO:0000259" key="11">
    <source>
        <dbReference type="Pfam" id="PF09334"/>
    </source>
</evidence>
<gene>
    <name evidence="13" type="ORF">METZ01_LOCUS75128</name>
</gene>
<keyword evidence="4" id="KW-0436">Ligase</keyword>
<dbReference type="NCBIfam" id="TIGR00398">
    <property type="entry name" value="metG"/>
    <property type="match status" value="1"/>
</dbReference>
<evidence type="ECO:0000256" key="4">
    <source>
        <dbReference type="ARBA" id="ARBA00022598"/>
    </source>
</evidence>
<protein>
    <recommendedName>
        <fullName evidence="2">methionine--tRNA ligase</fullName>
        <ecNumber evidence="2">6.1.1.10</ecNumber>
    </recommendedName>
    <alternativeName>
        <fullName evidence="9">Methionyl-tRNA synthetase</fullName>
    </alternativeName>
</protein>
<evidence type="ECO:0000256" key="6">
    <source>
        <dbReference type="ARBA" id="ARBA00022840"/>
    </source>
</evidence>
<evidence type="ECO:0000256" key="3">
    <source>
        <dbReference type="ARBA" id="ARBA00022490"/>
    </source>
</evidence>
<dbReference type="NCBIfam" id="NF001100">
    <property type="entry name" value="PRK00133.1"/>
    <property type="match status" value="1"/>
</dbReference>
<evidence type="ECO:0000256" key="10">
    <source>
        <dbReference type="ARBA" id="ARBA00047364"/>
    </source>
</evidence>
<evidence type="ECO:0000256" key="7">
    <source>
        <dbReference type="ARBA" id="ARBA00022917"/>
    </source>
</evidence>
<dbReference type="SUPFAM" id="SSF57770">
    <property type="entry name" value="Methionyl-tRNA synthetase (MetRS), Zn-domain"/>
    <property type="match status" value="1"/>
</dbReference>
<evidence type="ECO:0000313" key="13">
    <source>
        <dbReference type="EMBL" id="SVA22274.1"/>
    </source>
</evidence>
<dbReference type="PROSITE" id="PS00178">
    <property type="entry name" value="AA_TRNA_LIGASE_I"/>
    <property type="match status" value="1"/>
</dbReference>
<evidence type="ECO:0000256" key="8">
    <source>
        <dbReference type="ARBA" id="ARBA00023146"/>
    </source>
</evidence>
<dbReference type="InterPro" id="IPR014758">
    <property type="entry name" value="Met-tRNA_synth"/>
</dbReference>
<dbReference type="PRINTS" id="PR01041">
    <property type="entry name" value="TRNASYNTHMET"/>
</dbReference>
<organism evidence="13">
    <name type="scientific">marine metagenome</name>
    <dbReference type="NCBI Taxonomy" id="408172"/>
    <lineage>
        <taxon>unclassified sequences</taxon>
        <taxon>metagenomes</taxon>
        <taxon>ecological metagenomes</taxon>
    </lineage>
</organism>
<dbReference type="InterPro" id="IPR041872">
    <property type="entry name" value="Anticodon_Met"/>
</dbReference>
<keyword evidence="3" id="KW-0963">Cytoplasm</keyword>
<dbReference type="InterPro" id="IPR009080">
    <property type="entry name" value="tRNAsynth_Ia_anticodon-bd"/>
</dbReference>
<evidence type="ECO:0000256" key="5">
    <source>
        <dbReference type="ARBA" id="ARBA00022741"/>
    </source>
</evidence>
<dbReference type="InterPro" id="IPR015413">
    <property type="entry name" value="Methionyl/Leucyl_tRNA_Synth"/>
</dbReference>
<evidence type="ECO:0000256" key="1">
    <source>
        <dbReference type="ARBA" id="ARBA00004496"/>
    </source>
</evidence>
<dbReference type="GO" id="GO:0006431">
    <property type="term" value="P:methionyl-tRNA aminoacylation"/>
    <property type="evidence" value="ECO:0007669"/>
    <property type="project" value="InterPro"/>
</dbReference>
<dbReference type="InterPro" id="IPR023458">
    <property type="entry name" value="Met-tRNA_ligase_1"/>
</dbReference>
<keyword evidence="5" id="KW-0547">Nucleotide-binding</keyword>
<dbReference type="SUPFAM" id="SSF52374">
    <property type="entry name" value="Nucleotidylyl transferase"/>
    <property type="match status" value="1"/>
</dbReference>
<dbReference type="InterPro" id="IPR014729">
    <property type="entry name" value="Rossmann-like_a/b/a_fold"/>
</dbReference>
<evidence type="ECO:0000259" key="12">
    <source>
        <dbReference type="Pfam" id="PF19303"/>
    </source>
</evidence>
<dbReference type="Gene3D" id="3.40.50.620">
    <property type="entry name" value="HUPs"/>
    <property type="match status" value="1"/>
</dbReference>
<dbReference type="GO" id="GO:0005829">
    <property type="term" value="C:cytosol"/>
    <property type="evidence" value="ECO:0007669"/>
    <property type="project" value="TreeGrafter"/>
</dbReference>